<dbReference type="AlphaFoldDB" id="T5KEB0"/>
<proteinExistence type="predicted"/>
<comment type="caution">
    <text evidence="1">The sequence shown here is derived from an EMBL/GenBank/DDBJ whole genome shotgun (WGS) entry which is preliminary data.</text>
</comment>
<dbReference type="SUPFAM" id="SSF53474">
    <property type="entry name" value="alpha/beta-Hydrolases"/>
    <property type="match status" value="1"/>
</dbReference>
<accession>T5KEB0</accession>
<dbReference type="EMBL" id="ATAO01000206">
    <property type="protein sequence ID" value="EQM74495.1"/>
    <property type="molecule type" value="Genomic_DNA"/>
</dbReference>
<dbReference type="Gene3D" id="3.40.50.1820">
    <property type="entry name" value="alpha/beta hydrolase"/>
    <property type="match status" value="1"/>
</dbReference>
<evidence type="ECO:0008006" key="3">
    <source>
        <dbReference type="Google" id="ProtNLM"/>
    </source>
</evidence>
<dbReference type="InterPro" id="IPR029058">
    <property type="entry name" value="AB_hydrolase_fold"/>
</dbReference>
<evidence type="ECO:0000313" key="2">
    <source>
        <dbReference type="Proteomes" id="UP000016033"/>
    </source>
</evidence>
<dbReference type="RefSeq" id="WP_021200590.1">
    <property type="nucleotide sequence ID" value="NZ_ATAO01000206.1"/>
</dbReference>
<sequence>MVSSEEPVIGVLKNAGWWIADYVYAGYWQVRAMFDRTDPASFASGSAAHIIVLPGVYETWRFLQPLVAAMHDRGHPVHIVDTLHRNQRPVADMARAVEAFLTENGLDDVILVAHSKGGLAGKVVMTGPAGERVRSMLAIATPFGGSRYARLMLSRALREFSPEDPSIVSLAQQLTVNGRIVSVYAAFDPHIPEGSELAGAKNVRLDTGGHFRILANPRVLAELAVLAE</sequence>
<name>T5KEB0_MICMQ</name>
<protein>
    <recommendedName>
        <fullName evidence="3">Alpha/beta hydrolase</fullName>
    </recommendedName>
</protein>
<dbReference type="Proteomes" id="UP000016033">
    <property type="component" value="Unassembled WGS sequence"/>
</dbReference>
<dbReference type="PATRIC" id="fig|1333857.3.peg.2645"/>
<reference evidence="1 2" key="1">
    <citation type="journal article" date="2013" name="Genome Announc.">
        <title>Whole-genome sequences of five oyster-associated bacteria show potential for crude oil hydrocarbon degradation.</title>
        <authorList>
            <person name="Chauhan A."/>
            <person name="Green S."/>
            <person name="Pathak A."/>
            <person name="Thomas J."/>
            <person name="Venkatramanan R."/>
        </authorList>
    </citation>
    <scope>NUCLEOTIDE SEQUENCE [LARGE SCALE GENOMIC DNA]</scope>
    <source>
        <strain evidence="1 2">MF109</strain>
    </source>
</reference>
<evidence type="ECO:0000313" key="1">
    <source>
        <dbReference type="EMBL" id="EQM74495.1"/>
    </source>
</evidence>
<gene>
    <name evidence="1" type="ORF">L687_03300</name>
</gene>
<organism evidence="1 2">
    <name type="scientific">Microbacterium maritypicum MF109</name>
    <dbReference type="NCBI Taxonomy" id="1333857"/>
    <lineage>
        <taxon>Bacteria</taxon>
        <taxon>Bacillati</taxon>
        <taxon>Actinomycetota</taxon>
        <taxon>Actinomycetes</taxon>
        <taxon>Micrococcales</taxon>
        <taxon>Microbacteriaceae</taxon>
        <taxon>Microbacterium</taxon>
    </lineage>
</organism>